<protein>
    <submittedName>
        <fullName evidence="2">DEKNAAC104717</fullName>
    </submittedName>
</protein>
<evidence type="ECO:0000256" key="1">
    <source>
        <dbReference type="SAM" id="Phobius"/>
    </source>
</evidence>
<dbReference type="InParanoid" id="A0A448YRJ4"/>
<dbReference type="Proteomes" id="UP000290900">
    <property type="component" value="Unassembled WGS sequence"/>
</dbReference>
<dbReference type="OrthoDB" id="160405at2759"/>
<sequence length="78" mass="8629">MAEIPSSVVWKLLFFTTLMIAAPLTSFFVARAFTDSAIISGGIAAFVANFVMMLYVYVAFNEDVGTPVKEKENEKKKD</sequence>
<keyword evidence="1" id="KW-1133">Transmembrane helix</keyword>
<proteinExistence type="predicted"/>
<feature type="transmembrane region" description="Helical" evidence="1">
    <location>
        <begin position="37"/>
        <end position="60"/>
    </location>
</feature>
<keyword evidence="1" id="KW-0472">Membrane</keyword>
<name>A0A448YRJ4_BRENA</name>
<organism evidence="2 3">
    <name type="scientific">Brettanomyces naardenensis</name>
    <name type="common">Yeast</name>
    <dbReference type="NCBI Taxonomy" id="13370"/>
    <lineage>
        <taxon>Eukaryota</taxon>
        <taxon>Fungi</taxon>
        <taxon>Dikarya</taxon>
        <taxon>Ascomycota</taxon>
        <taxon>Saccharomycotina</taxon>
        <taxon>Pichiomycetes</taxon>
        <taxon>Pichiales</taxon>
        <taxon>Pichiaceae</taxon>
        <taxon>Brettanomyces</taxon>
    </lineage>
</organism>
<dbReference type="FunCoup" id="A0A448YRJ4">
    <property type="interactions" value="52"/>
</dbReference>
<keyword evidence="1" id="KW-0812">Transmembrane</keyword>
<keyword evidence="3" id="KW-1185">Reference proteome</keyword>
<reference evidence="2 3" key="1">
    <citation type="submission" date="2018-12" db="EMBL/GenBank/DDBJ databases">
        <authorList>
            <person name="Tiukova I."/>
            <person name="Dainat J."/>
        </authorList>
    </citation>
    <scope>NUCLEOTIDE SEQUENCE [LARGE SCALE GENOMIC DNA]</scope>
</reference>
<dbReference type="AlphaFoldDB" id="A0A448YRJ4"/>
<gene>
    <name evidence="2" type="ORF">BRENAR_LOCUS4262</name>
</gene>
<dbReference type="EMBL" id="CAACVR010000045">
    <property type="protein sequence ID" value="VEU23532.1"/>
    <property type="molecule type" value="Genomic_DNA"/>
</dbReference>
<evidence type="ECO:0000313" key="2">
    <source>
        <dbReference type="EMBL" id="VEU23532.1"/>
    </source>
</evidence>
<evidence type="ECO:0000313" key="3">
    <source>
        <dbReference type="Proteomes" id="UP000290900"/>
    </source>
</evidence>
<dbReference type="STRING" id="13370.A0A448YRJ4"/>
<feature type="transmembrane region" description="Helical" evidence="1">
    <location>
        <begin position="12"/>
        <end position="30"/>
    </location>
</feature>
<accession>A0A448YRJ4</accession>